<reference evidence="4 5" key="1">
    <citation type="submission" date="2016-10" db="EMBL/GenBank/DDBJ databases">
        <authorList>
            <person name="de Groot N.N."/>
        </authorList>
    </citation>
    <scope>NUCLEOTIDE SEQUENCE [LARGE SCALE GENOMIC DNA]</scope>
    <source>
        <strain evidence="4 5">CGMCC 1.9109</strain>
    </source>
</reference>
<dbReference type="InterPro" id="IPR011419">
    <property type="entry name" value="ATP12_ATP_synth-F1-assembly"/>
</dbReference>
<dbReference type="STRING" id="637679.GCA_001550055_03312"/>
<gene>
    <name evidence="4" type="ORF">SAMN04488071_2610</name>
</gene>
<proteinExistence type="inferred from homology"/>
<name>A0A1G7C381_9PROT</name>
<organism evidence="4 5">
    <name type="scientific">Kordiimonas lacus</name>
    <dbReference type="NCBI Taxonomy" id="637679"/>
    <lineage>
        <taxon>Bacteria</taxon>
        <taxon>Pseudomonadati</taxon>
        <taxon>Pseudomonadota</taxon>
        <taxon>Alphaproteobacteria</taxon>
        <taxon>Kordiimonadales</taxon>
        <taxon>Kordiimonadaceae</taxon>
        <taxon>Kordiimonas</taxon>
    </lineage>
</organism>
<evidence type="ECO:0000256" key="3">
    <source>
        <dbReference type="ARBA" id="ARBA00023186"/>
    </source>
</evidence>
<dbReference type="InterPro" id="IPR042272">
    <property type="entry name" value="ATP12_ATP_synth-F1-assembly_N"/>
</dbReference>
<dbReference type="PANTHER" id="PTHR21013:SF10">
    <property type="entry name" value="ATP SYNTHASE MITOCHONDRIAL F1 COMPLEX ASSEMBLY FACTOR 2"/>
    <property type="match status" value="1"/>
</dbReference>
<dbReference type="EMBL" id="FNAK01000006">
    <property type="protein sequence ID" value="SDE32885.1"/>
    <property type="molecule type" value="Genomic_DNA"/>
</dbReference>
<dbReference type="GO" id="GO:0043461">
    <property type="term" value="P:proton-transporting ATP synthase complex assembly"/>
    <property type="evidence" value="ECO:0007669"/>
    <property type="project" value="InterPro"/>
</dbReference>
<evidence type="ECO:0000313" key="5">
    <source>
        <dbReference type="Proteomes" id="UP000183685"/>
    </source>
</evidence>
<evidence type="ECO:0000313" key="4">
    <source>
        <dbReference type="EMBL" id="SDE32885.1"/>
    </source>
</evidence>
<dbReference type="AlphaFoldDB" id="A0A1G7C381"/>
<dbReference type="Proteomes" id="UP000183685">
    <property type="component" value="Unassembled WGS sequence"/>
</dbReference>
<sequence length="237" mass="26009">MKRFYENVATEAADTGHVITLDGRLVKTPAKATLVLPTRSLAEAVADEWRAQGDKIVPATMPKTQLAYTALDRVALRHDDVVREVAAFGGTDLLCYRAAEPEDLVARQNEVWDPYLAWASETLGADLTVTDGIMPVAQDDEALKALMADVVGHDAFELTVLHAFTNVLGSLVLALAYMKDYSPLEAVWQASILDSLHQEELWGLDAEVEDKREAAYADLVTAGEFLSHLRNKTLETV</sequence>
<dbReference type="Gene3D" id="1.10.3580.10">
    <property type="entry name" value="ATP12 ATPase"/>
    <property type="match status" value="1"/>
</dbReference>
<dbReference type="InterPro" id="IPR023335">
    <property type="entry name" value="ATP12_ortho_dom_sf"/>
</dbReference>
<dbReference type="RefSeq" id="WP_068307042.1">
    <property type="nucleotide sequence ID" value="NZ_FNAK01000006.1"/>
</dbReference>
<evidence type="ECO:0000256" key="2">
    <source>
        <dbReference type="ARBA" id="ARBA00022946"/>
    </source>
</evidence>
<protein>
    <submittedName>
        <fullName evidence="4">Chaperone required for the assembly of the F1-ATPase</fullName>
    </submittedName>
</protein>
<evidence type="ECO:0000256" key="1">
    <source>
        <dbReference type="ARBA" id="ARBA00008231"/>
    </source>
</evidence>
<dbReference type="PANTHER" id="PTHR21013">
    <property type="entry name" value="ATP SYNTHASE MITOCHONDRIAL F1 COMPLEX ASSEMBLY FACTOR 2/ATP12 PROTEIN, MITOCHONDRIAL PRECURSOR"/>
    <property type="match status" value="1"/>
</dbReference>
<keyword evidence="5" id="KW-1185">Reference proteome</keyword>
<keyword evidence="2" id="KW-0809">Transit peptide</keyword>
<accession>A0A1G7C381</accession>
<dbReference type="SUPFAM" id="SSF160909">
    <property type="entry name" value="ATP12-like"/>
    <property type="match status" value="1"/>
</dbReference>
<keyword evidence="3" id="KW-0143">Chaperone</keyword>
<dbReference type="Pfam" id="PF07542">
    <property type="entry name" value="ATP12"/>
    <property type="match status" value="1"/>
</dbReference>
<dbReference type="Gene3D" id="3.30.2180.10">
    <property type="entry name" value="ATP12-like"/>
    <property type="match status" value="1"/>
</dbReference>
<comment type="similarity">
    <text evidence="1">Belongs to the ATP12 family.</text>
</comment>
<dbReference type="OrthoDB" id="9797825at2"/>